<evidence type="ECO:0008006" key="4">
    <source>
        <dbReference type="Google" id="ProtNLM"/>
    </source>
</evidence>
<evidence type="ECO:0000313" key="2">
    <source>
        <dbReference type="EMBL" id="EEH14322.1"/>
    </source>
</evidence>
<reference evidence="2 3" key="1">
    <citation type="submission" date="2009-03" db="EMBL/GenBank/DDBJ databases">
        <authorList>
            <person name="Setubal J.C."/>
            <person name="Boyle S."/>
            <person name="Crasta O.R."/>
            <person name="Gillespie J.J."/>
            <person name="Kenyon R.W."/>
            <person name="Lu J."/>
            <person name="Mane S."/>
            <person name="Nagrani S."/>
            <person name="Shallom J.M."/>
            <person name="Shallom S."/>
            <person name="Shukla M."/>
            <person name="Snyder E.E."/>
            <person name="Sobral B.W."/>
            <person name="Wattam A.R."/>
            <person name="Will R."/>
            <person name="Williams K."/>
            <person name="Yoo H."/>
            <person name="Bruce D.H."/>
            <person name="Detter C."/>
            <person name="Munk C."/>
            <person name="Brettin T.S."/>
            <person name="Ficht T."/>
        </authorList>
    </citation>
    <scope>NUCLEOTIDE SEQUENCE [LARGE SCALE GENOMIC DNA]</scope>
    <source>
        <strain evidence="2 3">Cudo</strain>
    </source>
</reference>
<evidence type="ECO:0000256" key="1">
    <source>
        <dbReference type="SAM" id="MobiDB-lite"/>
    </source>
</evidence>
<evidence type="ECO:0000313" key="3">
    <source>
        <dbReference type="Proteomes" id="UP000003678"/>
    </source>
</evidence>
<name>C0G5N8_9HYPH</name>
<proteinExistence type="predicted"/>
<comment type="caution">
    <text evidence="2">The sequence shown here is derived from an EMBL/GenBank/DDBJ whole genome shotgun (WGS) entry which is preliminary data.</text>
</comment>
<dbReference type="InterPro" id="IPR003772">
    <property type="entry name" value="YceD"/>
</dbReference>
<accession>C0G5N8</accession>
<dbReference type="EMBL" id="ACJD01000003">
    <property type="protein sequence ID" value="EEH14322.1"/>
    <property type="molecule type" value="Genomic_DNA"/>
</dbReference>
<feature type="compositionally biased region" description="Basic and acidic residues" evidence="1">
    <location>
        <begin position="164"/>
        <end position="178"/>
    </location>
</feature>
<protein>
    <recommendedName>
        <fullName evidence="4">Metal-binding protein</fullName>
    </recommendedName>
</protein>
<dbReference type="AlphaFoldDB" id="C0G5N8"/>
<gene>
    <name evidence="2" type="ORF">BCETI_3000050</name>
</gene>
<dbReference type="Proteomes" id="UP000003678">
    <property type="component" value="Unassembled WGS sequence"/>
</dbReference>
<feature type="region of interest" description="Disordered" evidence="1">
    <location>
        <begin position="152"/>
        <end position="192"/>
    </location>
</feature>
<dbReference type="Pfam" id="PF02620">
    <property type="entry name" value="YceD"/>
    <property type="match status" value="1"/>
</dbReference>
<sequence>MIKRPGRMTDKPALTYPVPVMHLPQKGVTVTISTDEKERAALARGHELDAVNAFSAEFLLTPWKKDGIRVRGRIDAEIVQACVVTLEPLTNTIAEEIDTIFVPENSRLARIELDESGEILLDAEGADIPETFVGDRIDVGAVAEEFFDLAIDPYPRKPGLPEESEPKIFGDGDGDEKPVSPFAKLSEWQKKP</sequence>
<organism evidence="2 3">
    <name type="scientific">Brucella ceti str. Cudo</name>
    <dbReference type="NCBI Taxonomy" id="595497"/>
    <lineage>
        <taxon>Bacteria</taxon>
        <taxon>Pseudomonadati</taxon>
        <taxon>Pseudomonadota</taxon>
        <taxon>Alphaproteobacteria</taxon>
        <taxon>Hyphomicrobiales</taxon>
        <taxon>Brucellaceae</taxon>
        <taxon>Brucella/Ochrobactrum group</taxon>
        <taxon>Brucella</taxon>
    </lineage>
</organism>